<evidence type="ECO:0000313" key="2">
    <source>
        <dbReference type="Proteomes" id="UP000180166"/>
    </source>
</evidence>
<accession>A0ABC8B176</accession>
<dbReference type="Proteomes" id="UP000180166">
    <property type="component" value="Chromosome"/>
</dbReference>
<protein>
    <submittedName>
        <fullName evidence="1">Uncharacterized protein</fullName>
    </submittedName>
</protein>
<gene>
    <name evidence="1" type="ORF">NS506_06407</name>
</gene>
<dbReference type="RefSeq" id="WP_143161252.1">
    <property type="nucleotide sequence ID" value="NZ_CP017839.1"/>
</dbReference>
<organism evidence="1 2">
    <name type="scientific">Nocardia seriolae</name>
    <dbReference type="NCBI Taxonomy" id="37332"/>
    <lineage>
        <taxon>Bacteria</taxon>
        <taxon>Bacillati</taxon>
        <taxon>Actinomycetota</taxon>
        <taxon>Actinomycetes</taxon>
        <taxon>Mycobacteriales</taxon>
        <taxon>Nocardiaceae</taxon>
        <taxon>Nocardia</taxon>
    </lineage>
</organism>
<dbReference type="KEGG" id="nsr:NS506_06407"/>
<dbReference type="EMBL" id="CP017839">
    <property type="protein sequence ID" value="APB00443.1"/>
    <property type="molecule type" value="Genomic_DNA"/>
</dbReference>
<name>A0ABC8B176_9NOCA</name>
<sequence>MTEPDPQLDELAEQTALLRGIYGEMDFADEFADVNQQLDRLIAGLDEMGRELDDALSRIREAQQQLGEPPADTT</sequence>
<proteinExistence type="predicted"/>
<dbReference type="AlphaFoldDB" id="A0ABC8B176"/>
<evidence type="ECO:0000313" key="1">
    <source>
        <dbReference type="EMBL" id="APB00443.1"/>
    </source>
</evidence>
<reference evidence="1 2" key="1">
    <citation type="submission" date="2016-10" db="EMBL/GenBank/DDBJ databases">
        <title>Genome sequence of Nocardia seriolae strain EM150506, isolated from Anguila japonica.</title>
        <authorList>
            <person name="Han H.-J."/>
        </authorList>
    </citation>
    <scope>NUCLEOTIDE SEQUENCE [LARGE SCALE GENOMIC DNA]</scope>
    <source>
        <strain evidence="1 2">EM150506</strain>
    </source>
</reference>